<keyword evidence="9" id="KW-1185">Reference proteome</keyword>
<dbReference type="Pfam" id="PF08031">
    <property type="entry name" value="BBE"/>
    <property type="match status" value="1"/>
</dbReference>
<dbReference type="Gene3D" id="3.30.465.10">
    <property type="match status" value="1"/>
</dbReference>
<dbReference type="PROSITE" id="PS51387">
    <property type="entry name" value="FAD_PCMH"/>
    <property type="match status" value="1"/>
</dbReference>
<dbReference type="PANTHER" id="PTHR42973">
    <property type="entry name" value="BINDING OXIDOREDUCTASE, PUTATIVE (AFU_ORTHOLOGUE AFUA_1G17690)-RELATED"/>
    <property type="match status" value="1"/>
</dbReference>
<dbReference type="STRING" id="933852.A0A0C2WGX5"/>
<dbReference type="InterPro" id="IPR016169">
    <property type="entry name" value="FAD-bd_PCMH_sub2"/>
</dbReference>
<comment type="cofactor">
    <cofactor evidence="1">
        <name>FAD</name>
        <dbReference type="ChEBI" id="CHEBI:57692"/>
    </cofactor>
</comment>
<dbReference type="HOGENOM" id="CLU_018354_10_0_1"/>
<dbReference type="InterPro" id="IPR016166">
    <property type="entry name" value="FAD-bd_PCMH"/>
</dbReference>
<dbReference type="InterPro" id="IPR012951">
    <property type="entry name" value="BBE"/>
</dbReference>
<dbReference type="Proteomes" id="UP000054097">
    <property type="component" value="Unassembled WGS sequence"/>
</dbReference>
<dbReference type="SUPFAM" id="SSF56176">
    <property type="entry name" value="FAD-binding/transporter-associated domain-like"/>
    <property type="match status" value="1"/>
</dbReference>
<evidence type="ECO:0000313" key="9">
    <source>
        <dbReference type="Proteomes" id="UP000054097"/>
    </source>
</evidence>
<evidence type="ECO:0000256" key="3">
    <source>
        <dbReference type="ARBA" id="ARBA00022630"/>
    </source>
</evidence>
<evidence type="ECO:0000256" key="4">
    <source>
        <dbReference type="ARBA" id="ARBA00022827"/>
    </source>
</evidence>
<evidence type="ECO:0000256" key="5">
    <source>
        <dbReference type="ARBA" id="ARBA00023002"/>
    </source>
</evidence>
<comment type="similarity">
    <text evidence="2">Belongs to the oxygen-dependent FAD-linked oxidoreductase family.</text>
</comment>
<accession>A0A0C2WGX5</accession>
<dbReference type="InterPro" id="IPR016167">
    <property type="entry name" value="FAD-bd_PCMH_sub1"/>
</dbReference>
<name>A0A0C2WGX5_SERVB</name>
<gene>
    <name evidence="8" type="ORF">M408DRAFT_205383</name>
</gene>
<sequence>MIETSQATDFKAALLADGFTGDLVVATDPEYQASLLRFAKNAQRNAAMVAFVKSAEDVSKVITLVNARSTGPGSIHVAVRGGGHSTSGSSSSEGGIVIDLSRYLNTARVDQERQLGYVGGGANWAAVDKEAIKYGLATTGGTVNHTGVGGLSLGGGLGWLMGEHGMTIDNILQVTLVTSDGSILTVNSTSHPDLYWGIRGGGPNFGCVTEFVFQLYPQRPTVFAGPLVFPPPLLPTVMDAVHEWYAGASEKEAAVVAMTSKGSTGTPLVIAIVFYNGDEEEGRKRFSKLLSLGPIVDGTRMIPYEALNSLQNGTAPYGGNYHLSGTVRGERGIKAETAIQLFDQLVEIASAPGECATDGVPVMAVVWEFFHLKKAASVASDATAYRMRVAHPASPIMIAWQTDGPEATKDAKNRILQLKQRLDEGLKDSFGGGRGKDDTGYGNYEMGNPQATDAAAPLYGENYPRLQELKAKYDPAMMFRSWYPIQPTRVVT</sequence>
<evidence type="ECO:0000313" key="8">
    <source>
        <dbReference type="EMBL" id="KIM25633.1"/>
    </source>
</evidence>
<protein>
    <recommendedName>
        <fullName evidence="7">FAD-binding PCMH-type domain-containing protein</fullName>
    </recommendedName>
</protein>
<dbReference type="GO" id="GO:0071949">
    <property type="term" value="F:FAD binding"/>
    <property type="evidence" value="ECO:0007669"/>
    <property type="project" value="InterPro"/>
</dbReference>
<dbReference type="OrthoDB" id="415825at2759"/>
<organism evidence="8 9">
    <name type="scientific">Serendipita vermifera MAFF 305830</name>
    <dbReference type="NCBI Taxonomy" id="933852"/>
    <lineage>
        <taxon>Eukaryota</taxon>
        <taxon>Fungi</taxon>
        <taxon>Dikarya</taxon>
        <taxon>Basidiomycota</taxon>
        <taxon>Agaricomycotina</taxon>
        <taxon>Agaricomycetes</taxon>
        <taxon>Sebacinales</taxon>
        <taxon>Serendipitaceae</taxon>
        <taxon>Serendipita</taxon>
    </lineage>
</organism>
<keyword evidence="3" id="KW-0285">Flavoprotein</keyword>
<dbReference type="EMBL" id="KN824312">
    <property type="protein sequence ID" value="KIM25633.1"/>
    <property type="molecule type" value="Genomic_DNA"/>
</dbReference>
<dbReference type="InterPro" id="IPR036318">
    <property type="entry name" value="FAD-bd_PCMH-like_sf"/>
</dbReference>
<dbReference type="Gene3D" id="3.30.43.10">
    <property type="entry name" value="Uridine Diphospho-n-acetylenolpyruvylglucosamine Reductase, domain 2"/>
    <property type="match status" value="1"/>
</dbReference>
<dbReference type="InterPro" id="IPR050416">
    <property type="entry name" value="FAD-linked_Oxidoreductase"/>
</dbReference>
<dbReference type="InterPro" id="IPR006094">
    <property type="entry name" value="Oxid_FAD_bind_N"/>
</dbReference>
<evidence type="ECO:0000256" key="2">
    <source>
        <dbReference type="ARBA" id="ARBA00005466"/>
    </source>
</evidence>
<dbReference type="GO" id="GO:0016491">
    <property type="term" value="F:oxidoreductase activity"/>
    <property type="evidence" value="ECO:0007669"/>
    <property type="project" value="UniProtKB-KW"/>
</dbReference>
<dbReference type="PANTHER" id="PTHR42973:SF39">
    <property type="entry name" value="FAD-BINDING PCMH-TYPE DOMAIN-CONTAINING PROTEIN"/>
    <property type="match status" value="1"/>
</dbReference>
<reference evidence="9" key="2">
    <citation type="submission" date="2015-01" db="EMBL/GenBank/DDBJ databases">
        <title>Evolutionary Origins and Diversification of the Mycorrhizal Mutualists.</title>
        <authorList>
            <consortium name="DOE Joint Genome Institute"/>
            <consortium name="Mycorrhizal Genomics Consortium"/>
            <person name="Kohler A."/>
            <person name="Kuo A."/>
            <person name="Nagy L.G."/>
            <person name="Floudas D."/>
            <person name="Copeland A."/>
            <person name="Barry K.W."/>
            <person name="Cichocki N."/>
            <person name="Veneault-Fourrey C."/>
            <person name="LaButti K."/>
            <person name="Lindquist E.A."/>
            <person name="Lipzen A."/>
            <person name="Lundell T."/>
            <person name="Morin E."/>
            <person name="Murat C."/>
            <person name="Riley R."/>
            <person name="Ohm R."/>
            <person name="Sun H."/>
            <person name="Tunlid A."/>
            <person name="Henrissat B."/>
            <person name="Grigoriev I.V."/>
            <person name="Hibbett D.S."/>
            <person name="Martin F."/>
        </authorList>
    </citation>
    <scope>NUCLEOTIDE SEQUENCE [LARGE SCALE GENOMIC DNA]</scope>
    <source>
        <strain evidence="9">MAFF 305830</strain>
    </source>
</reference>
<dbReference type="Pfam" id="PF01565">
    <property type="entry name" value="FAD_binding_4"/>
    <property type="match status" value="1"/>
</dbReference>
<evidence type="ECO:0000259" key="7">
    <source>
        <dbReference type="PROSITE" id="PS51387"/>
    </source>
</evidence>
<evidence type="ECO:0000256" key="1">
    <source>
        <dbReference type="ARBA" id="ARBA00001974"/>
    </source>
</evidence>
<reference evidence="8 9" key="1">
    <citation type="submission" date="2014-04" db="EMBL/GenBank/DDBJ databases">
        <authorList>
            <consortium name="DOE Joint Genome Institute"/>
            <person name="Kuo A."/>
            <person name="Zuccaro A."/>
            <person name="Kohler A."/>
            <person name="Nagy L.G."/>
            <person name="Floudas D."/>
            <person name="Copeland A."/>
            <person name="Barry K.W."/>
            <person name="Cichocki N."/>
            <person name="Veneault-Fourrey C."/>
            <person name="LaButti K."/>
            <person name="Lindquist E.A."/>
            <person name="Lipzen A."/>
            <person name="Lundell T."/>
            <person name="Morin E."/>
            <person name="Murat C."/>
            <person name="Sun H."/>
            <person name="Tunlid A."/>
            <person name="Henrissat B."/>
            <person name="Grigoriev I.V."/>
            <person name="Hibbett D.S."/>
            <person name="Martin F."/>
            <person name="Nordberg H.P."/>
            <person name="Cantor M.N."/>
            <person name="Hua S.X."/>
        </authorList>
    </citation>
    <scope>NUCLEOTIDE SEQUENCE [LARGE SCALE GENOMIC DNA]</scope>
    <source>
        <strain evidence="8 9">MAFF 305830</strain>
    </source>
</reference>
<evidence type="ECO:0000256" key="6">
    <source>
        <dbReference type="SAM" id="MobiDB-lite"/>
    </source>
</evidence>
<keyword evidence="4" id="KW-0274">FAD</keyword>
<feature type="domain" description="FAD-binding PCMH-type" evidence="7">
    <location>
        <begin position="42"/>
        <end position="218"/>
    </location>
</feature>
<dbReference type="Gene3D" id="3.40.462.20">
    <property type="match status" value="1"/>
</dbReference>
<proteinExistence type="inferred from homology"/>
<dbReference type="AlphaFoldDB" id="A0A0C2WGX5"/>
<feature type="region of interest" description="Disordered" evidence="6">
    <location>
        <begin position="427"/>
        <end position="447"/>
    </location>
</feature>
<keyword evidence="5" id="KW-0560">Oxidoreductase</keyword>